<dbReference type="RefSeq" id="WP_156431873.1">
    <property type="nucleotide sequence ID" value="NZ_JBHSCR010000036.1"/>
</dbReference>
<dbReference type="Pfam" id="PF18950">
    <property type="entry name" value="DUF5694"/>
    <property type="match status" value="1"/>
</dbReference>
<accession>A0ABV8UF84</accession>
<protein>
    <submittedName>
        <fullName evidence="1">DUF5694 domain-containing protein</fullName>
    </submittedName>
</protein>
<keyword evidence="2" id="KW-1185">Reference proteome</keyword>
<reference evidence="2" key="1">
    <citation type="journal article" date="2019" name="Int. J. Syst. Evol. Microbiol.">
        <title>The Global Catalogue of Microorganisms (GCM) 10K type strain sequencing project: providing services to taxonomists for standard genome sequencing and annotation.</title>
        <authorList>
            <consortium name="The Broad Institute Genomics Platform"/>
            <consortium name="The Broad Institute Genome Sequencing Center for Infectious Disease"/>
            <person name="Wu L."/>
            <person name="Ma J."/>
        </authorList>
    </citation>
    <scope>NUCLEOTIDE SEQUENCE [LARGE SCALE GENOMIC DNA]</scope>
    <source>
        <strain evidence="2">CGMCC 1.15304</strain>
    </source>
</reference>
<proteinExistence type="predicted"/>
<evidence type="ECO:0000313" key="1">
    <source>
        <dbReference type="EMBL" id="MFC4349914.1"/>
    </source>
</evidence>
<dbReference type="Proteomes" id="UP001595776">
    <property type="component" value="Unassembled WGS sequence"/>
</dbReference>
<organism evidence="1 2">
    <name type="scientific">Kordiimonas lipolytica</name>
    <dbReference type="NCBI Taxonomy" id="1662421"/>
    <lineage>
        <taxon>Bacteria</taxon>
        <taxon>Pseudomonadati</taxon>
        <taxon>Pseudomonadota</taxon>
        <taxon>Alphaproteobacteria</taxon>
        <taxon>Kordiimonadales</taxon>
        <taxon>Kordiimonadaceae</taxon>
        <taxon>Kordiimonas</taxon>
    </lineage>
</organism>
<gene>
    <name evidence="1" type="ORF">ACFO5Q_18840</name>
</gene>
<name>A0ABV8UF84_9PROT</name>
<sequence length="267" mass="29778">MAGLIWGLSSAQAADDEMPKVMMFGVFHFANPGKDMVKTDQINVMTDKPQAYLDRLAQRIVTEFKPTKILLEYSPAGEEVWQDRYQKYLDGTYELPSNENYQLGFRIGKAAGGIPVRGYDEQEIGWEADAMFEVMPVAAPALQAEVERMIGEISQETAEAHRTKSLGELLLDANDPEKDRLNKSFYIMTNGVSADGKFQGATASASWWHRNFRMYARIQQNAAPGERLLVIGGQGHTAILKDFLAMDSHMDGLDIRPLLLDAEQSAP</sequence>
<evidence type="ECO:0000313" key="2">
    <source>
        <dbReference type="Proteomes" id="UP001595776"/>
    </source>
</evidence>
<dbReference type="EMBL" id="JBHSCR010000036">
    <property type="protein sequence ID" value="MFC4349914.1"/>
    <property type="molecule type" value="Genomic_DNA"/>
</dbReference>
<comment type="caution">
    <text evidence="1">The sequence shown here is derived from an EMBL/GenBank/DDBJ whole genome shotgun (WGS) entry which is preliminary data.</text>
</comment>
<dbReference type="InterPro" id="IPR043749">
    <property type="entry name" value="DUF5694"/>
</dbReference>